<dbReference type="Pfam" id="PF00589">
    <property type="entry name" value="Phage_integrase"/>
    <property type="match status" value="1"/>
</dbReference>
<dbReference type="InterPro" id="IPR044068">
    <property type="entry name" value="CB"/>
</dbReference>
<feature type="domain" description="Tyr recombinase" evidence="5">
    <location>
        <begin position="167"/>
        <end position="364"/>
    </location>
</feature>
<dbReference type="EMBL" id="MDDS01000015">
    <property type="protein sequence ID" value="ODP38387.1"/>
    <property type="molecule type" value="Genomic_DNA"/>
</dbReference>
<sequence length="364" mass="39703">MSQNDGESLKAIMAGTVAVLNQVTSLEPFLPDLSPDDRERVDAYVARASAEATLRAYKSDWRLFCAWCGENGYRPLPAAPATVAAFLTLLAERGFVPAEPRRTKRGTVLERRDPVPLGRATVGRRLAAIVFAHRAADMEPPTTQPDAARLEKAVRGIRKDKKGELPGKKRAADGDVLRDMLRSITGEDLRAYRDRALLAIGMAGAMRRSELVAVTVGRVSEDGRGLLIRIPSSKTDQEGQGHTVAIPDGQRLEPVQHYRAWLAKAGIDSGPIFRKLTPQGRLTGKAMSAQGVALVVKAAAVAAGYPPELFSGHSLRAGFLTEAGRQNANLFKMKEHSRHASLEMVAEYVRDHERFREHAGEGFL</sequence>
<dbReference type="GO" id="GO:0015074">
    <property type="term" value="P:DNA integration"/>
    <property type="evidence" value="ECO:0007669"/>
    <property type="project" value="UniProtKB-KW"/>
</dbReference>
<evidence type="ECO:0000259" key="5">
    <source>
        <dbReference type="PROSITE" id="PS51898"/>
    </source>
</evidence>
<comment type="caution">
    <text evidence="7">The sequence shown here is derived from an EMBL/GenBank/DDBJ whole genome shotgun (WGS) entry which is preliminary data.</text>
</comment>
<reference evidence="7 8" key="1">
    <citation type="submission" date="2016-08" db="EMBL/GenBank/DDBJ databases">
        <title>Draft genome of the agarase producing Sphingomonas sp. MCT13.</title>
        <authorList>
            <person name="D'Andrea M.M."/>
            <person name="Rossolini G.M."/>
            <person name="Thaller M.C."/>
        </authorList>
    </citation>
    <scope>NUCLEOTIDE SEQUENCE [LARGE SCALE GENOMIC DNA]</scope>
    <source>
        <strain evidence="7 8">MCT13</strain>
    </source>
</reference>
<dbReference type="InterPro" id="IPR002104">
    <property type="entry name" value="Integrase_catalytic"/>
</dbReference>
<dbReference type="InterPro" id="IPR013762">
    <property type="entry name" value="Integrase-like_cat_sf"/>
</dbReference>
<dbReference type="OrthoDB" id="5513193at2"/>
<evidence type="ECO:0000256" key="4">
    <source>
        <dbReference type="PROSITE-ProRule" id="PRU01248"/>
    </source>
</evidence>
<evidence type="ECO:0000256" key="3">
    <source>
        <dbReference type="ARBA" id="ARBA00023172"/>
    </source>
</evidence>
<evidence type="ECO:0000259" key="6">
    <source>
        <dbReference type="PROSITE" id="PS51900"/>
    </source>
</evidence>
<proteinExistence type="predicted"/>
<dbReference type="SUPFAM" id="SSF56349">
    <property type="entry name" value="DNA breaking-rejoining enzymes"/>
    <property type="match status" value="1"/>
</dbReference>
<keyword evidence="3" id="KW-0233">DNA recombination</keyword>
<evidence type="ECO:0000256" key="2">
    <source>
        <dbReference type="ARBA" id="ARBA00023125"/>
    </source>
</evidence>
<dbReference type="PANTHER" id="PTHR34605">
    <property type="entry name" value="PHAGE_INTEGRASE DOMAIN-CONTAINING PROTEIN"/>
    <property type="match status" value="1"/>
</dbReference>
<dbReference type="CDD" id="cd00799">
    <property type="entry name" value="INT_Cre_C"/>
    <property type="match status" value="1"/>
</dbReference>
<dbReference type="PROSITE" id="PS51898">
    <property type="entry name" value="TYR_RECOMBINASE"/>
    <property type="match status" value="1"/>
</dbReference>
<dbReference type="GO" id="GO:0003677">
    <property type="term" value="F:DNA binding"/>
    <property type="evidence" value="ECO:0007669"/>
    <property type="project" value="UniProtKB-UniRule"/>
</dbReference>
<feature type="domain" description="Core-binding (CB)" evidence="6">
    <location>
        <begin position="35"/>
        <end position="137"/>
    </location>
</feature>
<accession>A0A1E3LX75</accession>
<dbReference type="PROSITE" id="PS51900">
    <property type="entry name" value="CB"/>
    <property type="match status" value="1"/>
</dbReference>
<dbReference type="AlphaFoldDB" id="A0A1E3LX75"/>
<keyword evidence="8" id="KW-1185">Reference proteome</keyword>
<dbReference type="Gene3D" id="1.10.150.130">
    <property type="match status" value="1"/>
</dbReference>
<organism evidence="7 8">
    <name type="scientific">Sphingomonas turrisvirgatae</name>
    <dbReference type="NCBI Taxonomy" id="1888892"/>
    <lineage>
        <taxon>Bacteria</taxon>
        <taxon>Pseudomonadati</taxon>
        <taxon>Pseudomonadota</taxon>
        <taxon>Alphaproteobacteria</taxon>
        <taxon>Sphingomonadales</taxon>
        <taxon>Sphingomonadaceae</taxon>
        <taxon>Sphingomonas</taxon>
    </lineage>
</organism>
<dbReference type="InterPro" id="IPR052925">
    <property type="entry name" value="Phage_Integrase-like_Recomb"/>
</dbReference>
<evidence type="ECO:0000256" key="1">
    <source>
        <dbReference type="ARBA" id="ARBA00022908"/>
    </source>
</evidence>
<dbReference type="InterPro" id="IPR011010">
    <property type="entry name" value="DNA_brk_join_enz"/>
</dbReference>
<dbReference type="Gene3D" id="1.10.443.10">
    <property type="entry name" value="Intergrase catalytic core"/>
    <property type="match status" value="1"/>
</dbReference>
<dbReference type="Proteomes" id="UP000094487">
    <property type="component" value="Unassembled WGS sequence"/>
</dbReference>
<keyword evidence="2 4" id="KW-0238">DNA-binding</keyword>
<dbReference type="GO" id="GO:0006310">
    <property type="term" value="P:DNA recombination"/>
    <property type="evidence" value="ECO:0007669"/>
    <property type="project" value="UniProtKB-KW"/>
</dbReference>
<keyword evidence="1" id="KW-0229">DNA integration</keyword>
<dbReference type="PANTHER" id="PTHR34605:SF3">
    <property type="entry name" value="P CELL-TYPE AGGLUTINATION PROTEIN MAP4-LIKE-RELATED"/>
    <property type="match status" value="1"/>
</dbReference>
<protein>
    <submittedName>
        <fullName evidence="7">DNA recombinase</fullName>
    </submittedName>
</protein>
<evidence type="ECO:0000313" key="7">
    <source>
        <dbReference type="EMBL" id="ODP38387.1"/>
    </source>
</evidence>
<dbReference type="STRING" id="1888892.BFL28_14145"/>
<evidence type="ECO:0000313" key="8">
    <source>
        <dbReference type="Proteomes" id="UP000094487"/>
    </source>
</evidence>
<dbReference type="InterPro" id="IPR010998">
    <property type="entry name" value="Integrase_recombinase_N"/>
</dbReference>
<gene>
    <name evidence="7" type="ORF">BFL28_14145</name>
</gene>
<name>A0A1E3LX75_9SPHN</name>
<dbReference type="SUPFAM" id="SSF47823">
    <property type="entry name" value="lambda integrase-like, N-terminal domain"/>
    <property type="match status" value="1"/>
</dbReference>